<name>A0AA97DDA8_9FIRM</name>
<proteinExistence type="predicted"/>
<evidence type="ECO:0000256" key="1">
    <source>
        <dbReference type="SAM" id="MobiDB-lite"/>
    </source>
</evidence>
<dbReference type="EMBL" id="CP135996">
    <property type="protein sequence ID" value="WOC33442.1"/>
    <property type="molecule type" value="Genomic_DNA"/>
</dbReference>
<dbReference type="AlphaFoldDB" id="A0AA97DDA8"/>
<keyword evidence="3" id="KW-1185">Reference proteome</keyword>
<feature type="region of interest" description="Disordered" evidence="1">
    <location>
        <begin position="106"/>
        <end position="178"/>
    </location>
</feature>
<dbReference type="Proteomes" id="UP001300604">
    <property type="component" value="Chromosome"/>
</dbReference>
<dbReference type="KEGG" id="carl:PXC00_06140"/>
<organism evidence="2 3">
    <name type="scientific">Caproicibacterium argilliputei</name>
    <dbReference type="NCBI Taxonomy" id="3030016"/>
    <lineage>
        <taxon>Bacteria</taxon>
        <taxon>Bacillati</taxon>
        <taxon>Bacillota</taxon>
        <taxon>Clostridia</taxon>
        <taxon>Eubacteriales</taxon>
        <taxon>Oscillospiraceae</taxon>
        <taxon>Caproicibacterium</taxon>
    </lineage>
</organism>
<dbReference type="InterPro" id="IPR025624">
    <property type="entry name" value="PcfK"/>
</dbReference>
<dbReference type="RefSeq" id="WP_275845841.1">
    <property type="nucleotide sequence ID" value="NZ_CP135996.1"/>
</dbReference>
<accession>A0AA97DDA8</accession>
<reference evidence="2 3" key="1">
    <citation type="submission" date="2024-06" db="EMBL/GenBank/DDBJ databases">
        <title>Caproicibacterium argilliputei sp. nov, a novel caproic acid producing anaerobic bacterium isolated from pit mud.</title>
        <authorList>
            <person name="Xia S."/>
        </authorList>
    </citation>
    <scope>NUCLEOTIDE SEQUENCE [LARGE SCALE GENOMIC DNA]</scope>
    <source>
        <strain evidence="2 3">ZCY20-5</strain>
    </source>
</reference>
<feature type="compositionally biased region" description="Basic and acidic residues" evidence="1">
    <location>
        <begin position="106"/>
        <end position="170"/>
    </location>
</feature>
<reference evidence="3" key="2">
    <citation type="submission" date="2024-06" db="EMBL/GenBank/DDBJ databases">
        <title>Caproicibacterium argilliputei sp. nov, a novel caproic acid producing anaerobic bacterium isolated from pit mud.</title>
        <authorList>
            <person name="Zeng C."/>
        </authorList>
    </citation>
    <scope>NUCLEOTIDE SEQUENCE [LARGE SCALE GENOMIC DNA]</scope>
    <source>
        <strain evidence="3">ZCY20-5</strain>
    </source>
</reference>
<protein>
    <submittedName>
        <fullName evidence="2">Cas9 inhibitor AcrIIA9 family protein</fullName>
    </submittedName>
</protein>
<gene>
    <name evidence="2" type="ORF">PXC00_06140</name>
</gene>
<sequence length="178" mass="20008">MSEVIDSAVKKLAEQQGDITKTPYLKKAIVEYMTEECNHDEVLSAHVCQEQKTLDKCVFYLMLHAREYMENHDDGECLGVCIESDIVYHWMKDYYNKDDAAIEAEAAKKAAEAKKQQEKAAAKEKAAQAKRQKEEAAKKAAAAEEKKKSAAEKKAEKKASKAAEERKEESEAGQLSLF</sequence>
<reference evidence="3" key="3">
    <citation type="submission" date="2024-06" db="EMBL/GenBank/DDBJ databases">
        <authorList>
            <person name="Zeng C."/>
        </authorList>
    </citation>
    <scope>NUCLEOTIDE SEQUENCE [LARGE SCALE GENOMIC DNA]</scope>
    <source>
        <strain evidence="3">ZCY20-5</strain>
    </source>
</reference>
<evidence type="ECO:0000313" key="3">
    <source>
        <dbReference type="Proteomes" id="UP001300604"/>
    </source>
</evidence>
<evidence type="ECO:0000313" key="2">
    <source>
        <dbReference type="EMBL" id="WOC33442.1"/>
    </source>
</evidence>
<dbReference type="Pfam" id="PF14058">
    <property type="entry name" value="PcfK"/>
    <property type="match status" value="1"/>
</dbReference>